<dbReference type="Gene3D" id="3.40.50.880">
    <property type="match status" value="1"/>
</dbReference>
<dbReference type="KEGG" id="chya:V22_22760"/>
<dbReference type="PANTHER" id="PTHR37947:SF1">
    <property type="entry name" value="BLL2462 PROTEIN"/>
    <property type="match status" value="1"/>
</dbReference>
<reference evidence="3 4" key="1">
    <citation type="submission" date="2019-02" db="EMBL/GenBank/DDBJ databases">
        <title>Deep-cultivation of Planctomycetes and their phenomic and genomic characterization uncovers novel biology.</title>
        <authorList>
            <person name="Wiegand S."/>
            <person name="Jogler M."/>
            <person name="Boedeker C."/>
            <person name="Pinto D."/>
            <person name="Vollmers J."/>
            <person name="Rivas-Marin E."/>
            <person name="Kohn T."/>
            <person name="Peeters S.H."/>
            <person name="Heuer A."/>
            <person name="Rast P."/>
            <person name="Oberbeckmann S."/>
            <person name="Bunk B."/>
            <person name="Jeske O."/>
            <person name="Meyerdierks A."/>
            <person name="Storesund J.E."/>
            <person name="Kallscheuer N."/>
            <person name="Luecker S."/>
            <person name="Lage O.M."/>
            <person name="Pohl T."/>
            <person name="Merkel B.J."/>
            <person name="Hornburger P."/>
            <person name="Mueller R.-W."/>
            <person name="Bruemmer F."/>
            <person name="Labrenz M."/>
            <person name="Spormann A.M."/>
            <person name="Op den Camp H."/>
            <person name="Overmann J."/>
            <person name="Amann R."/>
            <person name="Jetten M.S.M."/>
            <person name="Mascher T."/>
            <person name="Medema M.H."/>
            <person name="Devos D.P."/>
            <person name="Kaster A.-K."/>
            <person name="Ovreas L."/>
            <person name="Rohde M."/>
            <person name="Galperin M.Y."/>
            <person name="Jogler C."/>
        </authorList>
    </citation>
    <scope>NUCLEOTIDE SEQUENCE [LARGE SCALE GENOMIC DNA]</scope>
    <source>
        <strain evidence="3 4">V22</strain>
    </source>
</reference>
<gene>
    <name evidence="3" type="ORF">V22_22760</name>
</gene>
<dbReference type="OrthoDB" id="9781333at2"/>
<evidence type="ECO:0000313" key="4">
    <source>
        <dbReference type="Proteomes" id="UP000319976"/>
    </source>
</evidence>
<dbReference type="SUPFAM" id="SSF53300">
    <property type="entry name" value="vWA-like"/>
    <property type="match status" value="1"/>
</dbReference>
<sequence>MIELDFLPVWPWPVTAIVVAVLIVLIAITHRRRLAGLRGWQKWCVTGARCAAALLVILSLVRPELRIQEKSDDRPVIHFLSDASRSMTVKDTVGAKSRREAVLRLMSENSAMLNGLNNELELQRYDFSGTLTPRGIDEYSDDEPVSGDETALGPVLEQLRQRSTTMQNAAIVLWSDGANRVLSDTAIDPYKVARRFGMDGVPIYTVGVGSDAGAGEGFDLSVTDFAVDPIVFERKTVPVSGTVRINGGAGREFTVRLLIEDRSGVALGKSGPMNPLTATSSSTPVMTVRPESSNEEIPVELSFVPRSAGELKIGLEIVPTTGELRTTNNRLETVITVKQGGIRVAYFDRVRPEQKFLRLVNTSDKIQLDFQPIFVNQKGKPTQVADRFFSDDEPYDAYIIGDVPADAFSPELMRRFERRLREGAGLMMTGGYRNYSAGGYGQTMLRNFLPVALKGVKIPPDQPVPRSEHVFKPLQMLPTNIGRQRYVMQLSSEPDQTAVWKALPPLQGANVLERSNPLVEIWAESESRRPLLFASEVGRARVLAFAVDTTYVWALGGDLSAHQRFWRQVILWLSRKELDESQPVWVSIPKRNYTPGQQAVVEFGARLPDGSPDIDAQLTADVILSDGKKIPLASSAVGSDGKVTAEFAETLTPGDYWVQVSGTKNGERLGFDAFGRFVVDARDLELDNPAADFATLREIANLSGGAFLTPEEFTGLLNRWSVNPPGQELLERTRRLTLWDNPLVLVLFLLIMTVEWAVRKRAGIA</sequence>
<dbReference type="InterPro" id="IPR029062">
    <property type="entry name" value="Class_I_gatase-like"/>
</dbReference>
<evidence type="ECO:0000313" key="3">
    <source>
        <dbReference type="EMBL" id="QDT65030.1"/>
    </source>
</evidence>
<feature type="transmembrane region" description="Helical" evidence="2">
    <location>
        <begin position="738"/>
        <end position="758"/>
    </location>
</feature>
<proteinExistence type="predicted"/>
<feature type="compositionally biased region" description="Polar residues" evidence="1">
    <location>
        <begin position="276"/>
        <end position="285"/>
    </location>
</feature>
<feature type="region of interest" description="Disordered" evidence="1">
    <location>
        <begin position="269"/>
        <end position="292"/>
    </location>
</feature>
<dbReference type="PANTHER" id="PTHR37947">
    <property type="entry name" value="BLL2462 PROTEIN"/>
    <property type="match status" value="1"/>
</dbReference>
<keyword evidence="2" id="KW-0812">Transmembrane</keyword>
<dbReference type="AlphaFoldDB" id="A0A517T9H2"/>
<dbReference type="Proteomes" id="UP000319976">
    <property type="component" value="Chromosome"/>
</dbReference>
<evidence type="ECO:0000256" key="2">
    <source>
        <dbReference type="SAM" id="Phobius"/>
    </source>
</evidence>
<evidence type="ECO:0000256" key="1">
    <source>
        <dbReference type="SAM" id="MobiDB-lite"/>
    </source>
</evidence>
<evidence type="ECO:0008006" key="5">
    <source>
        <dbReference type="Google" id="ProtNLM"/>
    </source>
</evidence>
<dbReference type="SUPFAM" id="SSF52317">
    <property type="entry name" value="Class I glutamine amidotransferase-like"/>
    <property type="match status" value="1"/>
</dbReference>
<accession>A0A517T9H2</accession>
<feature type="transmembrane region" description="Helical" evidence="2">
    <location>
        <begin position="12"/>
        <end position="31"/>
    </location>
</feature>
<protein>
    <recommendedName>
        <fullName evidence="5">Glutamine amidotransferase domain-containing protein</fullName>
    </recommendedName>
</protein>
<keyword evidence="2" id="KW-0472">Membrane</keyword>
<organism evidence="3 4">
    <name type="scientific">Calycomorphotria hydatis</name>
    <dbReference type="NCBI Taxonomy" id="2528027"/>
    <lineage>
        <taxon>Bacteria</taxon>
        <taxon>Pseudomonadati</taxon>
        <taxon>Planctomycetota</taxon>
        <taxon>Planctomycetia</taxon>
        <taxon>Planctomycetales</taxon>
        <taxon>Planctomycetaceae</taxon>
        <taxon>Calycomorphotria</taxon>
    </lineage>
</organism>
<keyword evidence="4" id="KW-1185">Reference proteome</keyword>
<dbReference type="InterPro" id="IPR036465">
    <property type="entry name" value="vWFA_dom_sf"/>
</dbReference>
<dbReference type="Gene3D" id="2.60.40.10">
    <property type="entry name" value="Immunoglobulins"/>
    <property type="match status" value="1"/>
</dbReference>
<dbReference type="RefSeq" id="WP_145262686.1">
    <property type="nucleotide sequence ID" value="NZ_CP036316.1"/>
</dbReference>
<dbReference type="Gene3D" id="3.40.50.410">
    <property type="entry name" value="von Willebrand factor, type A domain"/>
    <property type="match status" value="1"/>
</dbReference>
<dbReference type="EMBL" id="CP036316">
    <property type="protein sequence ID" value="QDT65030.1"/>
    <property type="molecule type" value="Genomic_DNA"/>
</dbReference>
<dbReference type="InterPro" id="IPR013783">
    <property type="entry name" value="Ig-like_fold"/>
</dbReference>
<keyword evidence="2" id="KW-1133">Transmembrane helix</keyword>
<name>A0A517T9H2_9PLAN</name>